<evidence type="ECO:0000313" key="1">
    <source>
        <dbReference type="EMBL" id="KAG5557267.1"/>
    </source>
</evidence>
<name>A0AAV6KXT6_9ERIC</name>
<evidence type="ECO:0000313" key="2">
    <source>
        <dbReference type="Proteomes" id="UP000823749"/>
    </source>
</evidence>
<accession>A0AAV6KXT6</accession>
<organism evidence="1 2">
    <name type="scientific">Rhododendron griersonianum</name>
    <dbReference type="NCBI Taxonomy" id="479676"/>
    <lineage>
        <taxon>Eukaryota</taxon>
        <taxon>Viridiplantae</taxon>
        <taxon>Streptophyta</taxon>
        <taxon>Embryophyta</taxon>
        <taxon>Tracheophyta</taxon>
        <taxon>Spermatophyta</taxon>
        <taxon>Magnoliopsida</taxon>
        <taxon>eudicotyledons</taxon>
        <taxon>Gunneridae</taxon>
        <taxon>Pentapetalae</taxon>
        <taxon>asterids</taxon>
        <taxon>Ericales</taxon>
        <taxon>Ericaceae</taxon>
        <taxon>Ericoideae</taxon>
        <taxon>Rhodoreae</taxon>
        <taxon>Rhododendron</taxon>
    </lineage>
</organism>
<sequence length="126" mass="14090">MSTTPRKLMCFCYSGGERMANADGSLGKYMGGVSEATVIEDGISFEELVVKICSRMDMSPDGKSLFYSTSKDKSKHLHMRDVDGVSMMFYLNEDEVDIFVEEETLANTPKECNISSSDTILKRLLF</sequence>
<gene>
    <name evidence="1" type="ORF">RHGRI_007510</name>
</gene>
<protein>
    <recommendedName>
        <fullName evidence="3">PB1 domain-containing protein</fullName>
    </recommendedName>
</protein>
<proteinExistence type="predicted"/>
<evidence type="ECO:0008006" key="3">
    <source>
        <dbReference type="Google" id="ProtNLM"/>
    </source>
</evidence>
<dbReference type="AlphaFoldDB" id="A0AAV6KXT6"/>
<reference evidence="1" key="1">
    <citation type="submission" date="2020-08" db="EMBL/GenBank/DDBJ databases">
        <title>Plant Genome Project.</title>
        <authorList>
            <person name="Zhang R.-G."/>
        </authorList>
    </citation>
    <scope>NUCLEOTIDE SEQUENCE</scope>
    <source>
        <strain evidence="1">WSP0</strain>
        <tissue evidence="1">Leaf</tissue>
    </source>
</reference>
<dbReference type="Proteomes" id="UP000823749">
    <property type="component" value="Chromosome 3"/>
</dbReference>
<dbReference type="EMBL" id="JACTNZ010000003">
    <property type="protein sequence ID" value="KAG5557267.1"/>
    <property type="molecule type" value="Genomic_DNA"/>
</dbReference>
<comment type="caution">
    <text evidence="1">The sequence shown here is derived from an EMBL/GenBank/DDBJ whole genome shotgun (WGS) entry which is preliminary data.</text>
</comment>
<keyword evidence="2" id="KW-1185">Reference proteome</keyword>